<feature type="region of interest" description="Disordered" evidence="1">
    <location>
        <begin position="123"/>
        <end position="167"/>
    </location>
</feature>
<dbReference type="OrthoDB" id="8378722at2"/>
<dbReference type="RefSeq" id="WP_153749491.1">
    <property type="nucleotide sequence ID" value="NZ_BAAADI010000040.1"/>
</dbReference>
<proteinExistence type="predicted"/>
<evidence type="ECO:0000313" key="3">
    <source>
        <dbReference type="Proteomes" id="UP000466730"/>
    </source>
</evidence>
<name>A0A844BI20_9RHOB</name>
<gene>
    <name evidence="2" type="ORF">GH815_14560</name>
</gene>
<accession>A0A844BI20</accession>
<protein>
    <submittedName>
        <fullName evidence="2">Uncharacterized protein</fullName>
    </submittedName>
</protein>
<organism evidence="2 3">
    <name type="scientific">Rhodovulum strictum</name>
    <dbReference type="NCBI Taxonomy" id="58314"/>
    <lineage>
        <taxon>Bacteria</taxon>
        <taxon>Pseudomonadati</taxon>
        <taxon>Pseudomonadota</taxon>
        <taxon>Alphaproteobacteria</taxon>
        <taxon>Rhodobacterales</taxon>
        <taxon>Paracoccaceae</taxon>
        <taxon>Rhodovulum</taxon>
    </lineage>
</organism>
<evidence type="ECO:0000313" key="2">
    <source>
        <dbReference type="EMBL" id="MRH22209.1"/>
    </source>
</evidence>
<comment type="caution">
    <text evidence="2">The sequence shown here is derived from an EMBL/GenBank/DDBJ whole genome shotgun (WGS) entry which is preliminary data.</text>
</comment>
<dbReference type="AlphaFoldDB" id="A0A844BI20"/>
<keyword evidence="3" id="KW-1185">Reference proteome</keyword>
<dbReference type="Proteomes" id="UP000466730">
    <property type="component" value="Unassembled WGS sequence"/>
</dbReference>
<sequence>MAGPISKTTAIFERPFSLPGFAEVLPAGEYDLETEISAPPDHRDPDRWKASVLVRLHPRNTHPGLVRSLTVPLSALEDALGRDKLTGASVVDFFVDEMLADPMVQLVMRADRVSEAEVRALYARSGQPGRPAAAPDTIGSHGQPSPAAQNGAAVQAAENEGMPPRHR</sequence>
<reference evidence="2 3" key="1">
    <citation type="submission" date="2019-11" db="EMBL/GenBank/DDBJ databases">
        <title>Draft Whole-Genome sequence of the marine photosynthetic bacterium Rhodovulum strictum DSM 11289.</title>
        <authorList>
            <person name="Kyndt J.A."/>
            <person name="Meyer T.E."/>
        </authorList>
    </citation>
    <scope>NUCLEOTIDE SEQUENCE [LARGE SCALE GENOMIC DNA]</scope>
    <source>
        <strain evidence="2 3">DSM 11289</strain>
    </source>
</reference>
<dbReference type="EMBL" id="WJPO01000026">
    <property type="protein sequence ID" value="MRH22209.1"/>
    <property type="molecule type" value="Genomic_DNA"/>
</dbReference>
<feature type="compositionally biased region" description="Low complexity" evidence="1">
    <location>
        <begin position="147"/>
        <end position="161"/>
    </location>
</feature>
<evidence type="ECO:0000256" key="1">
    <source>
        <dbReference type="SAM" id="MobiDB-lite"/>
    </source>
</evidence>